<evidence type="ECO:0000313" key="4">
    <source>
        <dbReference type="Proteomes" id="UP001368318"/>
    </source>
</evidence>
<dbReference type="EMBL" id="CP136924">
    <property type="protein sequence ID" value="WXA01847.1"/>
    <property type="molecule type" value="Genomic_DNA"/>
</dbReference>
<feature type="transmembrane region" description="Helical" evidence="1">
    <location>
        <begin position="131"/>
        <end position="152"/>
    </location>
</feature>
<dbReference type="AlphaFoldDB" id="A0AAU6P798"/>
<dbReference type="KEGG" id="mcaa:R3L15_12805"/>
<evidence type="ECO:0000313" key="3">
    <source>
        <dbReference type="EMBL" id="WXA12993.1"/>
    </source>
</evidence>
<dbReference type="EMBL" id="CP136925">
    <property type="protein sequence ID" value="WXA12993.1"/>
    <property type="molecule type" value="Genomic_DNA"/>
</dbReference>
<reference evidence="3 4" key="1">
    <citation type="submission" date="2023-10" db="EMBL/GenBank/DDBJ databases">
        <title>Culture-based analysis of two novel bacteria associated with mangrove crab gills.</title>
        <authorList>
            <person name="Yang X."/>
            <person name="Garuglieri E."/>
            <person name="Van Goethem M.W."/>
            <person name="Fusi M."/>
            <person name="Marasco R."/>
            <person name="Daffonchio D.G."/>
        </authorList>
    </citation>
    <scope>NUCLEOTIDE SEQUENCE</scope>
    <source>
        <strain evidence="3">UG2-1</strain>
        <strain evidence="2">UG2-2</strain>
        <strain evidence="4">UG2_2</strain>
    </source>
</reference>
<evidence type="ECO:0000256" key="1">
    <source>
        <dbReference type="SAM" id="Phobius"/>
    </source>
</evidence>
<protein>
    <submittedName>
        <fullName evidence="3">Uncharacterized protein</fullName>
    </submittedName>
</protein>
<name>A0AAU6P798_9FLAO</name>
<organism evidence="3">
    <name type="scientific">Mangrovimonas cancribranchiae</name>
    <dbReference type="NCBI Taxonomy" id="3080055"/>
    <lineage>
        <taxon>Bacteria</taxon>
        <taxon>Pseudomonadati</taxon>
        <taxon>Bacteroidota</taxon>
        <taxon>Flavobacteriia</taxon>
        <taxon>Flavobacteriales</taxon>
        <taxon>Flavobacteriaceae</taxon>
        <taxon>Mangrovimonas</taxon>
    </lineage>
</organism>
<keyword evidence="1" id="KW-0812">Transmembrane</keyword>
<accession>A0AAU6P798</accession>
<sequence>MKIFRTFDKQYQGVYLANFVNCPFYQTPEEYETELDKIQDQLQDPLFVRNFIKSSKSGWKKGAFKNHNLTFLATDVLQEAADLFDKLDEICEDSQNGDCFELLFDEFKELSKTEKYDDPGRRKMYTYEKGSLLRLYGVLVGNNAIIITGAGIKLVDKMHDTKVLELELDKMNYLKDWLKQENITDATEL</sequence>
<keyword evidence="1" id="KW-1133">Transmembrane helix</keyword>
<proteinExistence type="predicted"/>
<dbReference type="Proteomes" id="UP001368318">
    <property type="component" value="Chromosome"/>
</dbReference>
<evidence type="ECO:0000313" key="2">
    <source>
        <dbReference type="EMBL" id="WXA01847.1"/>
    </source>
</evidence>
<keyword evidence="1" id="KW-0472">Membrane</keyword>
<gene>
    <name evidence="3" type="ORF">R3L15_12805</name>
    <name evidence="2" type="ORF">R3L16_08785</name>
</gene>
<dbReference type="RefSeq" id="WP_338732139.1">
    <property type="nucleotide sequence ID" value="NZ_CP136924.1"/>
</dbReference>
<keyword evidence="4" id="KW-1185">Reference proteome</keyword>